<dbReference type="AlphaFoldDB" id="A0A0H5QGC2"/>
<protein>
    <submittedName>
        <fullName evidence="1">Uncharacterized protein</fullName>
    </submittedName>
</protein>
<accession>A0A0H5QGC2</accession>
<proteinExistence type="predicted"/>
<reference evidence="1" key="1">
    <citation type="submission" date="2015-04" db="EMBL/GenBank/DDBJ databases">
        <title>The genome sequence of the plant pathogenic Rhizarian Plasmodiophora brassicae reveals insights in its biotrophic life cycle and the origin of chitin synthesis.</title>
        <authorList>
            <person name="Schwelm A."/>
            <person name="Fogelqvist J."/>
            <person name="Knaust A."/>
            <person name="Julke S."/>
            <person name="Lilja T."/>
            <person name="Dhandapani V."/>
            <person name="Bonilla-Rosso G."/>
            <person name="Karlsson M."/>
            <person name="Shevchenko A."/>
            <person name="Choi S.R."/>
            <person name="Kim H.G."/>
            <person name="Park J.Y."/>
            <person name="Lim Y.P."/>
            <person name="Ludwig-Muller J."/>
            <person name="Dixelius C."/>
        </authorList>
    </citation>
    <scope>NUCLEOTIDE SEQUENCE</scope>
    <source>
        <tissue evidence="1">Potato root galls</tissue>
    </source>
</reference>
<feature type="non-terminal residue" evidence="1">
    <location>
        <position position="150"/>
    </location>
</feature>
<name>A0A0H5QGC2_9EUKA</name>
<organism evidence="1">
    <name type="scientific">Spongospora subterranea</name>
    <dbReference type="NCBI Taxonomy" id="70186"/>
    <lineage>
        <taxon>Eukaryota</taxon>
        <taxon>Sar</taxon>
        <taxon>Rhizaria</taxon>
        <taxon>Endomyxa</taxon>
        <taxon>Phytomyxea</taxon>
        <taxon>Plasmodiophorida</taxon>
        <taxon>Plasmodiophoridae</taxon>
        <taxon>Spongospora</taxon>
    </lineage>
</organism>
<sequence>MKLLPQKQLYSKNIKKRGPGDGLDGMLRSDVASIELKLLGLLGCSMQFLNLLLPTEALPTVHVRVLLALEDSVLVSRPCWKLERCPVGVGIEAKGQVVVLTSIELAFPADFELVVGTKETVVDLDRLIGTKGGHGEVIINRVRERVGTRQ</sequence>
<evidence type="ECO:0000313" key="1">
    <source>
        <dbReference type="EMBL" id="CRZ00642.1"/>
    </source>
</evidence>
<dbReference type="EMBL" id="HACM01000200">
    <property type="protein sequence ID" value="CRZ00642.1"/>
    <property type="molecule type" value="Transcribed_RNA"/>
</dbReference>